<dbReference type="SUPFAM" id="SSF103515">
    <property type="entry name" value="Autotransporter"/>
    <property type="match status" value="1"/>
</dbReference>
<dbReference type="GO" id="GO:0006878">
    <property type="term" value="P:intracellular copper ion homeostasis"/>
    <property type="evidence" value="ECO:0007669"/>
    <property type="project" value="InterPro"/>
</dbReference>
<dbReference type="Gene3D" id="2.40.128.130">
    <property type="entry name" value="Autotransporter beta-domain"/>
    <property type="match status" value="1"/>
</dbReference>
<accession>A0A2X1BLR6</accession>
<organism evidence="1 2">
    <name type="scientific">Brevundimonas vesicularis</name>
    <name type="common">Pseudomonas vesicularis</name>
    <dbReference type="NCBI Taxonomy" id="41276"/>
    <lineage>
        <taxon>Bacteria</taxon>
        <taxon>Pseudomonadati</taxon>
        <taxon>Pseudomonadota</taxon>
        <taxon>Alphaproteobacteria</taxon>
        <taxon>Caulobacterales</taxon>
        <taxon>Caulobacteraceae</taxon>
        <taxon>Brevundimonas</taxon>
    </lineage>
</organism>
<dbReference type="EMBL" id="UAQP01000005">
    <property type="protein sequence ID" value="SPU53432.1"/>
    <property type="molecule type" value="Genomic_DNA"/>
</dbReference>
<gene>
    <name evidence="1" type="primary">copB_2</name>
    <name evidence="1" type="ORF">NCTC11166_01503</name>
</gene>
<dbReference type="InterPro" id="IPR007939">
    <property type="entry name" value="Cu-R_B_prcur"/>
</dbReference>
<evidence type="ECO:0000313" key="2">
    <source>
        <dbReference type="Proteomes" id="UP000251186"/>
    </source>
</evidence>
<proteinExistence type="predicted"/>
<dbReference type="GO" id="GO:0005507">
    <property type="term" value="F:copper ion binding"/>
    <property type="evidence" value="ECO:0007669"/>
    <property type="project" value="InterPro"/>
</dbReference>
<sequence length="137" mass="15499">MRQDFRLEGDDTTHLVLGLQGLAPYWWEIDAASFLSTEGNLTARVEAEYDQRITRRWILQPRLEIDASASDIPELELGSGLSSVEAGLRLRYEFCKELAPYVGVEWSRALGDTADYIKARGGEIDDTRFVVGLNAWF</sequence>
<dbReference type="AlphaFoldDB" id="A0A2X1BLR6"/>
<dbReference type="Pfam" id="PF05275">
    <property type="entry name" value="CopB"/>
    <property type="match status" value="1"/>
</dbReference>
<protein>
    <submittedName>
        <fullName evidence="1">Copper resistance protein B</fullName>
    </submittedName>
</protein>
<evidence type="ECO:0000313" key="1">
    <source>
        <dbReference type="EMBL" id="SPU53432.1"/>
    </source>
</evidence>
<dbReference type="GO" id="GO:0009279">
    <property type="term" value="C:cell outer membrane"/>
    <property type="evidence" value="ECO:0007669"/>
    <property type="project" value="InterPro"/>
</dbReference>
<reference evidence="1 2" key="1">
    <citation type="submission" date="2018-06" db="EMBL/GenBank/DDBJ databases">
        <authorList>
            <consortium name="Pathogen Informatics"/>
            <person name="Doyle S."/>
        </authorList>
    </citation>
    <scope>NUCLEOTIDE SEQUENCE [LARGE SCALE GENOMIC DNA]</scope>
    <source>
        <strain evidence="1 2">NCTC11166</strain>
    </source>
</reference>
<dbReference type="InterPro" id="IPR036709">
    <property type="entry name" value="Autotransporte_beta_dom_sf"/>
</dbReference>
<name>A0A2X1BLR6_BREVE</name>
<dbReference type="Proteomes" id="UP000251186">
    <property type="component" value="Unassembled WGS sequence"/>
</dbReference>